<accession>A0A1Y2JNR3</accession>
<dbReference type="Proteomes" id="UP000193335">
    <property type="component" value="Unassembled WGS sequence"/>
</dbReference>
<dbReference type="EMBL" id="NAFL01000248">
    <property type="protein sequence ID" value="OSJ32591.1"/>
    <property type="molecule type" value="Genomic_DNA"/>
</dbReference>
<protein>
    <submittedName>
        <fullName evidence="1">Uncharacterized protein</fullName>
    </submittedName>
</protein>
<comment type="caution">
    <text evidence="1">The sequence shown here is derived from an EMBL/GenBank/DDBJ whole genome shotgun (WGS) entry which is preliminary data.</text>
</comment>
<dbReference type="AlphaFoldDB" id="A0A1Y2JNR3"/>
<organism evidence="1 2">
    <name type="scientific">Bradyrhizobium japonicum</name>
    <dbReference type="NCBI Taxonomy" id="375"/>
    <lineage>
        <taxon>Bacteria</taxon>
        <taxon>Pseudomonadati</taxon>
        <taxon>Pseudomonadota</taxon>
        <taxon>Alphaproteobacteria</taxon>
        <taxon>Hyphomicrobiales</taxon>
        <taxon>Nitrobacteraceae</taxon>
        <taxon>Bradyrhizobium</taxon>
    </lineage>
</organism>
<proteinExistence type="predicted"/>
<reference evidence="1 2" key="1">
    <citation type="submission" date="2017-03" db="EMBL/GenBank/DDBJ databases">
        <title>Whole genome sequences of fourteen strains of Bradyrhizobium canariense and one strain of Bradyrhizobium japonicum isolated from Lupinus (Papilionoideae: Genisteae) species in Algeria.</title>
        <authorList>
            <person name="Crovadore J."/>
            <person name="Chekireb D."/>
            <person name="Brachmann A."/>
            <person name="Chablais R."/>
            <person name="Cochard B."/>
            <person name="Lefort F."/>
        </authorList>
    </citation>
    <scope>NUCLEOTIDE SEQUENCE [LARGE SCALE GENOMIC DNA]</scope>
    <source>
        <strain evidence="1 2">UBMA197</strain>
    </source>
</reference>
<gene>
    <name evidence="1" type="ORF">BSZ19_18600</name>
</gene>
<evidence type="ECO:0000313" key="1">
    <source>
        <dbReference type="EMBL" id="OSJ32591.1"/>
    </source>
</evidence>
<sequence>MTKLRRSLTKDDLSRIAEMDAACGTLFQRDADRPDNVFVKPRRRQPIEVSRAQQRMRTARWRSEMDRRKAPTAAEVGMALATALATTDWSDTLTSLDYDLIRRALSDLEARGFSNVEARRTMRRLRDRMVDPVDRPDEVTEPYDNKRKLPF</sequence>
<evidence type="ECO:0000313" key="2">
    <source>
        <dbReference type="Proteomes" id="UP000193335"/>
    </source>
</evidence>
<name>A0A1Y2JNR3_BRAJP</name>